<protein>
    <submittedName>
        <fullName evidence="1">F-box domain-containing protein</fullName>
    </submittedName>
</protein>
<dbReference type="Proteomes" id="UP001362999">
    <property type="component" value="Unassembled WGS sequence"/>
</dbReference>
<sequence length="366" mass="41615">MPLSQSMESDRVLVAETEAQILVLATQISALERSVSLLRKTQHAAKTRLDSYTYPVLTLPLEIISEIFLHYLPPYPTPPPLTGSLSPIRLTHICRQWRDIVIATPVFWRAIDLSDRPIRLKDVAALAALWLGRTGGCSLSIDAIDWKPITSALIPHRSRWEHLRLHRLQDWPRIFEKSSPTPLLQTLLLLPTSPTSLPIPREVPLTLIDVPLLRTVELSIPGGRYPSLPWQQLTSLNFRSIFLPDCVHILRQTPSLITLRCYVRYRHEELPPPSAIALLQLDSLYFRCERTENYLNLFMVPALRVLDVSAAVFSTTLIPGLQTFITKCSCTLKKLRILEARDSREMYEQAFPEIPDITVIPGDESN</sequence>
<keyword evidence="2" id="KW-1185">Reference proteome</keyword>
<accession>A0AAV9ZDK2</accession>
<comment type="caution">
    <text evidence="1">The sequence shown here is derived from an EMBL/GenBank/DDBJ whole genome shotgun (WGS) entry which is preliminary data.</text>
</comment>
<proteinExistence type="predicted"/>
<evidence type="ECO:0000313" key="1">
    <source>
        <dbReference type="EMBL" id="KAK6978038.1"/>
    </source>
</evidence>
<dbReference type="Gene3D" id="1.20.1280.50">
    <property type="match status" value="1"/>
</dbReference>
<reference evidence="1 2" key="1">
    <citation type="journal article" date="2024" name="J Genomics">
        <title>Draft genome sequencing and assembly of Favolaschia claudopus CIRM-BRFM 2984 isolated from oak limbs.</title>
        <authorList>
            <person name="Navarro D."/>
            <person name="Drula E."/>
            <person name="Chaduli D."/>
            <person name="Cazenave R."/>
            <person name="Ahrendt S."/>
            <person name="Wang J."/>
            <person name="Lipzen A."/>
            <person name="Daum C."/>
            <person name="Barry K."/>
            <person name="Grigoriev I.V."/>
            <person name="Favel A."/>
            <person name="Rosso M.N."/>
            <person name="Martin F."/>
        </authorList>
    </citation>
    <scope>NUCLEOTIDE SEQUENCE [LARGE SCALE GENOMIC DNA]</scope>
    <source>
        <strain evidence="1 2">CIRM-BRFM 2984</strain>
    </source>
</reference>
<name>A0AAV9ZDK2_9AGAR</name>
<evidence type="ECO:0000313" key="2">
    <source>
        <dbReference type="Proteomes" id="UP001362999"/>
    </source>
</evidence>
<gene>
    <name evidence="1" type="ORF">R3P38DRAFT_2747329</name>
</gene>
<organism evidence="1 2">
    <name type="scientific">Favolaschia claudopus</name>
    <dbReference type="NCBI Taxonomy" id="2862362"/>
    <lineage>
        <taxon>Eukaryota</taxon>
        <taxon>Fungi</taxon>
        <taxon>Dikarya</taxon>
        <taxon>Basidiomycota</taxon>
        <taxon>Agaricomycotina</taxon>
        <taxon>Agaricomycetes</taxon>
        <taxon>Agaricomycetidae</taxon>
        <taxon>Agaricales</taxon>
        <taxon>Marasmiineae</taxon>
        <taxon>Mycenaceae</taxon>
        <taxon>Favolaschia</taxon>
    </lineage>
</organism>
<dbReference type="AlphaFoldDB" id="A0AAV9ZDK2"/>
<dbReference type="EMBL" id="JAWWNJ010000162">
    <property type="protein sequence ID" value="KAK6978038.1"/>
    <property type="molecule type" value="Genomic_DNA"/>
</dbReference>